<evidence type="ECO:0000256" key="2">
    <source>
        <dbReference type="ARBA" id="ARBA00023235"/>
    </source>
</evidence>
<sequence length="238" mass="26503">MKHIKIAAGLAHVNYGNIAGVVKEAVEAGADYVHSDAADMHDLKNQQLMGGHQIIQGIRPVTDNMIECHFYTETCDRLFIEKLADVGTDMLILPAEHFIGAQLAYIINYCREFGIKFGLTLGCYTPLCFVEESIYDIDRLHLVVHGVDETDGKDNWGWRRSAVDLVKRARKLIDEKNPKCELAIDGGLRHNNMEPLIECNPDVIVLSSAIFKHPDGITAGVKACREAIDTAARKFNLE</sequence>
<evidence type="ECO:0000313" key="4">
    <source>
        <dbReference type="Proteomes" id="UP000190285"/>
    </source>
</evidence>
<dbReference type="RefSeq" id="WP_079495698.1">
    <property type="nucleotide sequence ID" value="NZ_FUZT01000021.1"/>
</dbReference>
<gene>
    <name evidence="3" type="ORF">SAMN02194393_05107</name>
</gene>
<reference evidence="3 4" key="1">
    <citation type="submission" date="2017-02" db="EMBL/GenBank/DDBJ databases">
        <authorList>
            <person name="Peterson S.W."/>
        </authorList>
    </citation>
    <scope>NUCLEOTIDE SEQUENCE [LARGE SCALE GENOMIC DNA]</scope>
    <source>
        <strain evidence="3 4">M1</strain>
    </source>
</reference>
<dbReference type="GO" id="GO:0016857">
    <property type="term" value="F:racemase and epimerase activity, acting on carbohydrates and derivatives"/>
    <property type="evidence" value="ECO:0007669"/>
    <property type="project" value="InterPro"/>
</dbReference>
<dbReference type="InterPro" id="IPR011060">
    <property type="entry name" value="RibuloseP-bd_barrel"/>
</dbReference>
<dbReference type="PANTHER" id="PTHR11749">
    <property type="entry name" value="RIBULOSE-5-PHOSPHATE-3-EPIMERASE"/>
    <property type="match status" value="1"/>
</dbReference>
<dbReference type="EMBL" id="FUZT01000021">
    <property type="protein sequence ID" value="SKC90074.1"/>
    <property type="molecule type" value="Genomic_DNA"/>
</dbReference>
<keyword evidence="1" id="KW-0479">Metal-binding</keyword>
<dbReference type="OrthoDB" id="5860373at2"/>
<dbReference type="GO" id="GO:0046872">
    <property type="term" value="F:metal ion binding"/>
    <property type="evidence" value="ECO:0007669"/>
    <property type="project" value="UniProtKB-KW"/>
</dbReference>
<evidence type="ECO:0000313" key="3">
    <source>
        <dbReference type="EMBL" id="SKC90074.1"/>
    </source>
</evidence>
<dbReference type="Pfam" id="PF00834">
    <property type="entry name" value="Ribul_P_3_epim"/>
    <property type="match status" value="1"/>
</dbReference>
<dbReference type="Proteomes" id="UP000190285">
    <property type="component" value="Unassembled WGS sequence"/>
</dbReference>
<name>A0A1T5MPW5_9FIRM</name>
<dbReference type="InterPro" id="IPR013785">
    <property type="entry name" value="Aldolase_TIM"/>
</dbReference>
<dbReference type="GO" id="GO:0005975">
    <property type="term" value="P:carbohydrate metabolic process"/>
    <property type="evidence" value="ECO:0007669"/>
    <property type="project" value="InterPro"/>
</dbReference>
<dbReference type="Gene3D" id="3.20.20.70">
    <property type="entry name" value="Aldolase class I"/>
    <property type="match status" value="1"/>
</dbReference>
<dbReference type="AlphaFoldDB" id="A0A1T5MPW5"/>
<dbReference type="STRING" id="36842.SAMN02194393_05107"/>
<protein>
    <submittedName>
        <fullName evidence="3">Pentose-5-phosphate-3-epimerase</fullName>
    </submittedName>
</protein>
<proteinExistence type="predicted"/>
<dbReference type="InterPro" id="IPR000056">
    <property type="entry name" value="Ribul_P_3_epim-like"/>
</dbReference>
<evidence type="ECO:0000256" key="1">
    <source>
        <dbReference type="ARBA" id="ARBA00022723"/>
    </source>
</evidence>
<keyword evidence="4" id="KW-1185">Reference proteome</keyword>
<dbReference type="SUPFAM" id="SSF51366">
    <property type="entry name" value="Ribulose-phoshate binding barrel"/>
    <property type="match status" value="1"/>
</dbReference>
<keyword evidence="2" id="KW-0413">Isomerase</keyword>
<accession>A0A1T5MPW5</accession>
<organism evidence="3 4">
    <name type="scientific">Maledivibacter halophilus</name>
    <dbReference type="NCBI Taxonomy" id="36842"/>
    <lineage>
        <taxon>Bacteria</taxon>
        <taxon>Bacillati</taxon>
        <taxon>Bacillota</taxon>
        <taxon>Clostridia</taxon>
        <taxon>Peptostreptococcales</taxon>
        <taxon>Caminicellaceae</taxon>
        <taxon>Maledivibacter</taxon>
    </lineage>
</organism>